<evidence type="ECO:0000313" key="1">
    <source>
        <dbReference type="EMBL" id="RED26934.1"/>
    </source>
</evidence>
<organism evidence="1 2">
    <name type="scientific">Flavobacterium cutihirudinis</name>
    <dbReference type="NCBI Taxonomy" id="1265740"/>
    <lineage>
        <taxon>Bacteria</taxon>
        <taxon>Pseudomonadati</taxon>
        <taxon>Bacteroidota</taxon>
        <taxon>Flavobacteriia</taxon>
        <taxon>Flavobacteriales</taxon>
        <taxon>Flavobacteriaceae</taxon>
        <taxon>Flavobacterium</taxon>
    </lineage>
</organism>
<proteinExistence type="predicted"/>
<sequence>MIDKIKISLNDYSPNDNINWKSKEVKNCPPEKYFYKAKLYNSKFATKKFPLKLLLTANEKNNIFSLNIRGSIRKWYYQENSRKDLNSNEFDKCLKFIAEELNTELKTLLKGKITQLEVGVTLLLKSEMRNLIDCFVKYRNAERKIVKKTSLYFHFKNYNLIFYDKYLEINNNDIRPQKKRNVFNKFYLFRFEVNAKKVSGTILKSKFNTLEKLRNNWNQLPPMLEKYIDDIVFVDVISKEKETDIKDYPDFINHIAYMGIKKYGVIESINLFNKFVNTSNKKKKLEDFINIYRSNVTNELDLKRKLSTALAKKLDRLYNKSNI</sequence>
<dbReference type="EMBL" id="QRDQ01000007">
    <property type="protein sequence ID" value="RED26934.1"/>
    <property type="molecule type" value="Genomic_DNA"/>
</dbReference>
<dbReference type="Proteomes" id="UP000257004">
    <property type="component" value="Unassembled WGS sequence"/>
</dbReference>
<accession>A0A3D9G179</accession>
<comment type="caution">
    <text evidence="1">The sequence shown here is derived from an EMBL/GenBank/DDBJ whole genome shotgun (WGS) entry which is preliminary data.</text>
</comment>
<dbReference type="OrthoDB" id="1349235at2"/>
<name>A0A3D9G179_9FLAO</name>
<evidence type="ECO:0008006" key="3">
    <source>
        <dbReference type="Google" id="ProtNLM"/>
    </source>
</evidence>
<protein>
    <recommendedName>
        <fullName evidence="3">Replication initiation protein</fullName>
    </recommendedName>
</protein>
<gene>
    <name evidence="1" type="ORF">BD847_0865</name>
</gene>
<dbReference type="AlphaFoldDB" id="A0A3D9G179"/>
<reference evidence="1 2" key="1">
    <citation type="submission" date="2018-07" db="EMBL/GenBank/DDBJ databases">
        <title>Genomic Encyclopedia of Archaeal and Bacterial Type Strains, Phase II (KMG-II): from individual species to whole genera.</title>
        <authorList>
            <person name="Goeker M."/>
        </authorList>
    </citation>
    <scope>NUCLEOTIDE SEQUENCE [LARGE SCALE GENOMIC DNA]</scope>
    <source>
        <strain evidence="1 2">DSM 25795</strain>
    </source>
</reference>
<keyword evidence="2" id="KW-1185">Reference proteome</keyword>
<evidence type="ECO:0000313" key="2">
    <source>
        <dbReference type="Proteomes" id="UP000257004"/>
    </source>
</evidence>
<dbReference type="RefSeq" id="WP_115887000.1">
    <property type="nucleotide sequence ID" value="NZ_QRDQ01000007.1"/>
</dbReference>